<keyword evidence="3 11" id="KW-0813">Transport</keyword>
<evidence type="ECO:0000256" key="10">
    <source>
        <dbReference type="ARBA" id="ARBA00023136"/>
    </source>
</evidence>
<accession>A0A0G9GYE6</accession>
<dbReference type="Pfam" id="PF01061">
    <property type="entry name" value="ABC2_membrane"/>
    <property type="match status" value="1"/>
</dbReference>
<evidence type="ECO:0000256" key="1">
    <source>
        <dbReference type="ARBA" id="ARBA00004651"/>
    </source>
</evidence>
<evidence type="ECO:0000256" key="5">
    <source>
        <dbReference type="ARBA" id="ARBA00022597"/>
    </source>
</evidence>
<comment type="subcellular location">
    <subcellularLocation>
        <location evidence="11">Cell inner membrane</location>
        <topology evidence="11">Multi-pass membrane protein</topology>
    </subcellularLocation>
    <subcellularLocation>
        <location evidence="1">Cell membrane</location>
        <topology evidence="1">Multi-pass membrane protein</topology>
    </subcellularLocation>
</comment>
<keyword evidence="5" id="KW-0762">Sugar transport</keyword>
<feature type="transmembrane region" description="Helical" evidence="11">
    <location>
        <begin position="142"/>
        <end position="167"/>
    </location>
</feature>
<evidence type="ECO:0000256" key="8">
    <source>
        <dbReference type="ARBA" id="ARBA00022989"/>
    </source>
</evidence>
<comment type="caution">
    <text evidence="13">The sequence shown here is derived from an EMBL/GenBank/DDBJ whole genome shotgun (WGS) entry which is preliminary data.</text>
</comment>
<gene>
    <name evidence="13" type="ORF">Y882_15325</name>
</gene>
<proteinExistence type="inferred from homology"/>
<evidence type="ECO:0000256" key="9">
    <source>
        <dbReference type="ARBA" id="ARBA00023047"/>
    </source>
</evidence>
<evidence type="ECO:0000313" key="14">
    <source>
        <dbReference type="Proteomes" id="UP000035481"/>
    </source>
</evidence>
<evidence type="ECO:0000256" key="6">
    <source>
        <dbReference type="ARBA" id="ARBA00022692"/>
    </source>
</evidence>
<keyword evidence="6 11" id="KW-0812">Transmembrane</keyword>
<feature type="transmembrane region" description="Helical" evidence="11">
    <location>
        <begin position="27"/>
        <end position="48"/>
    </location>
</feature>
<organism evidence="13 14">
    <name type="scientific">Dyella japonica DSM 16301</name>
    <dbReference type="NCBI Taxonomy" id="1440762"/>
    <lineage>
        <taxon>Bacteria</taxon>
        <taxon>Pseudomonadati</taxon>
        <taxon>Pseudomonadota</taxon>
        <taxon>Gammaproteobacteria</taxon>
        <taxon>Lysobacterales</taxon>
        <taxon>Rhodanobacteraceae</taxon>
        <taxon>Dyella</taxon>
    </lineage>
</organism>
<evidence type="ECO:0000256" key="7">
    <source>
        <dbReference type="ARBA" id="ARBA00022903"/>
    </source>
</evidence>
<dbReference type="GO" id="GO:0140359">
    <property type="term" value="F:ABC-type transporter activity"/>
    <property type="evidence" value="ECO:0007669"/>
    <property type="project" value="InterPro"/>
</dbReference>
<dbReference type="PIRSF" id="PIRSF006648">
    <property type="entry name" value="DrrB"/>
    <property type="match status" value="1"/>
</dbReference>
<dbReference type="PANTHER" id="PTHR30413">
    <property type="entry name" value="INNER MEMBRANE TRANSPORT PERMEASE"/>
    <property type="match status" value="1"/>
</dbReference>
<feature type="transmembrane region" description="Helical" evidence="11">
    <location>
        <begin position="107"/>
        <end position="136"/>
    </location>
</feature>
<dbReference type="GO" id="GO:0015920">
    <property type="term" value="P:lipopolysaccharide transport"/>
    <property type="evidence" value="ECO:0007669"/>
    <property type="project" value="TreeGrafter"/>
</dbReference>
<name>A0A0G9GYE6_9GAMM</name>
<dbReference type="InterPro" id="IPR013525">
    <property type="entry name" value="ABC2_TM"/>
</dbReference>
<evidence type="ECO:0000256" key="2">
    <source>
        <dbReference type="ARBA" id="ARBA00007783"/>
    </source>
</evidence>
<evidence type="ECO:0000256" key="4">
    <source>
        <dbReference type="ARBA" id="ARBA00022475"/>
    </source>
</evidence>
<feature type="transmembrane region" description="Helical" evidence="11">
    <location>
        <begin position="68"/>
        <end position="86"/>
    </location>
</feature>
<keyword evidence="8 11" id="KW-1133">Transmembrane helix</keyword>
<keyword evidence="7" id="KW-0972">Capsule biogenesis/degradation</keyword>
<dbReference type="PATRIC" id="fig|1440762.4.peg.2789"/>
<reference evidence="13 14" key="1">
    <citation type="journal article" date="2015" name="Antonie Van Leeuwenhoek">
        <title>A phylogenomic and molecular marker based taxonomic framework for the order Xanthomonadales: proposal to transfer the families Algiphilaceae and Solimonadaceae to the order Nevskiales ord. nov. and to create a new family within the order Xanthomonadales, the family Rhodanobacteraceae fam. nov., containing the genus Rhodanobacter and its closest relatives.</title>
        <authorList>
            <person name="Naushad S."/>
            <person name="Adeolu M."/>
            <person name="Wong S."/>
            <person name="Sohail M."/>
            <person name="Schellhorn H.E."/>
            <person name="Gupta R.S."/>
        </authorList>
    </citation>
    <scope>NUCLEOTIDE SEQUENCE [LARGE SCALE GENOMIC DNA]</scope>
    <source>
        <strain evidence="13 14">DSM 16301</strain>
    </source>
</reference>
<dbReference type="InterPro" id="IPR047817">
    <property type="entry name" value="ABC2_TM_bact-type"/>
</dbReference>
<keyword evidence="9" id="KW-0625">Polysaccharide transport</keyword>
<dbReference type="PROSITE" id="PS51012">
    <property type="entry name" value="ABC_TM2"/>
    <property type="match status" value="1"/>
</dbReference>
<dbReference type="PANTHER" id="PTHR30413:SF10">
    <property type="entry name" value="CAPSULE POLYSACCHARIDE EXPORT INNER-MEMBRANE PROTEIN CTRC"/>
    <property type="match status" value="1"/>
</dbReference>
<protein>
    <recommendedName>
        <fullName evidence="11">Transport permease protein</fullName>
    </recommendedName>
</protein>
<dbReference type="STRING" id="1440762.Y882_15325"/>
<keyword evidence="4 11" id="KW-1003">Cell membrane</keyword>
<evidence type="ECO:0000256" key="3">
    <source>
        <dbReference type="ARBA" id="ARBA00022448"/>
    </source>
</evidence>
<evidence type="ECO:0000313" key="13">
    <source>
        <dbReference type="EMBL" id="KLD62600.1"/>
    </source>
</evidence>
<dbReference type="OrthoDB" id="9786910at2"/>
<comment type="similarity">
    <text evidence="2 11">Belongs to the ABC-2 integral membrane protein family.</text>
</comment>
<keyword evidence="10 11" id="KW-0472">Membrane</keyword>
<feature type="transmembrane region" description="Helical" evidence="11">
    <location>
        <begin position="179"/>
        <end position="200"/>
    </location>
</feature>
<dbReference type="InterPro" id="IPR000412">
    <property type="entry name" value="ABC_2_transport"/>
</dbReference>
<dbReference type="GO" id="GO:0043190">
    <property type="term" value="C:ATP-binding cassette (ABC) transporter complex"/>
    <property type="evidence" value="ECO:0007669"/>
    <property type="project" value="InterPro"/>
</dbReference>
<dbReference type="EMBL" id="JPLA01000043">
    <property type="protein sequence ID" value="KLD62600.1"/>
    <property type="molecule type" value="Genomic_DNA"/>
</dbReference>
<dbReference type="AlphaFoldDB" id="A0A0G9GYE6"/>
<dbReference type="GO" id="GO:0015774">
    <property type="term" value="P:polysaccharide transport"/>
    <property type="evidence" value="ECO:0007669"/>
    <property type="project" value="UniProtKB-KW"/>
</dbReference>
<evidence type="ECO:0000256" key="11">
    <source>
        <dbReference type="RuleBase" id="RU361157"/>
    </source>
</evidence>
<sequence length="264" mass="29431">MIRQAWNNRALIVTLTRRDIASRYRGSALGMLWSILNPLLMLAIYTFVFSQVFRMRWGAGAASSPMDFALMLFAGMLGFTFFADSVNRAPGLILSSPNLVKKIVFPLEIQAFVVLGSGLFQAGISLLVLLVAFVLAKGEAPHWTAILLPLTFLPLCLLVLGLTWILASLGVFVRDIGQLVGHLVTMTMFLSPLFYPVTAIPESFRHLFYLNPMTFLMGEIRKVLIIGEQPAWGALSLFTLAMFVFASAGFWWFQRTRRGFADVL</sequence>
<feature type="domain" description="ABC transmembrane type-2" evidence="12">
    <location>
        <begin position="29"/>
        <end position="256"/>
    </location>
</feature>
<evidence type="ECO:0000259" key="12">
    <source>
        <dbReference type="PROSITE" id="PS51012"/>
    </source>
</evidence>
<dbReference type="Proteomes" id="UP000035481">
    <property type="component" value="Unassembled WGS sequence"/>
</dbReference>
<feature type="transmembrane region" description="Helical" evidence="11">
    <location>
        <begin position="231"/>
        <end position="253"/>
    </location>
</feature>